<dbReference type="STRING" id="645134.A0A0L0HSE6"/>
<dbReference type="InterPro" id="IPR001680">
    <property type="entry name" value="WD40_rpt"/>
</dbReference>
<accession>A0A0L0HSE6</accession>
<evidence type="ECO:0000256" key="3">
    <source>
        <dbReference type="PROSITE-ProRule" id="PRU00221"/>
    </source>
</evidence>
<dbReference type="Proteomes" id="UP000053201">
    <property type="component" value="Unassembled WGS sequence"/>
</dbReference>
<feature type="repeat" description="WD" evidence="3">
    <location>
        <begin position="59"/>
        <end position="90"/>
    </location>
</feature>
<feature type="repeat" description="WD" evidence="3">
    <location>
        <begin position="101"/>
        <end position="142"/>
    </location>
</feature>
<dbReference type="CDD" id="cd00200">
    <property type="entry name" value="WD40"/>
    <property type="match status" value="1"/>
</dbReference>
<dbReference type="InterPro" id="IPR019775">
    <property type="entry name" value="WD40_repeat_CS"/>
</dbReference>
<organism evidence="5 6">
    <name type="scientific">Spizellomyces punctatus (strain DAOM BR117)</name>
    <dbReference type="NCBI Taxonomy" id="645134"/>
    <lineage>
        <taxon>Eukaryota</taxon>
        <taxon>Fungi</taxon>
        <taxon>Fungi incertae sedis</taxon>
        <taxon>Chytridiomycota</taxon>
        <taxon>Chytridiomycota incertae sedis</taxon>
        <taxon>Chytridiomycetes</taxon>
        <taxon>Spizellomycetales</taxon>
        <taxon>Spizellomycetaceae</taxon>
        <taxon>Spizellomyces</taxon>
    </lineage>
</organism>
<dbReference type="InterPro" id="IPR015943">
    <property type="entry name" value="WD40/YVTN_repeat-like_dom_sf"/>
</dbReference>
<dbReference type="eggNOG" id="ENOG502QSVJ">
    <property type="taxonomic scope" value="Eukaryota"/>
</dbReference>
<dbReference type="InterPro" id="IPR050505">
    <property type="entry name" value="WDR55/POC1"/>
</dbReference>
<protein>
    <submittedName>
        <fullName evidence="5">Uncharacterized protein</fullName>
    </submittedName>
</protein>
<feature type="compositionally biased region" description="Basic and acidic residues" evidence="4">
    <location>
        <begin position="434"/>
        <end position="445"/>
    </location>
</feature>
<dbReference type="PROSITE" id="PS50294">
    <property type="entry name" value="WD_REPEATS_REGION"/>
    <property type="match status" value="5"/>
</dbReference>
<feature type="repeat" description="WD" evidence="3">
    <location>
        <begin position="17"/>
        <end position="51"/>
    </location>
</feature>
<dbReference type="PANTHER" id="PTHR44019">
    <property type="entry name" value="WD REPEAT-CONTAINING PROTEIN 55"/>
    <property type="match status" value="1"/>
</dbReference>
<dbReference type="PRINTS" id="PR00320">
    <property type="entry name" value="GPROTEINBRPT"/>
</dbReference>
<feature type="region of interest" description="Disordered" evidence="4">
    <location>
        <begin position="519"/>
        <end position="570"/>
    </location>
</feature>
<feature type="repeat" description="WD" evidence="3">
    <location>
        <begin position="237"/>
        <end position="279"/>
    </location>
</feature>
<feature type="repeat" description="WD" evidence="3">
    <location>
        <begin position="143"/>
        <end position="184"/>
    </location>
</feature>
<evidence type="ECO:0000256" key="1">
    <source>
        <dbReference type="ARBA" id="ARBA00022574"/>
    </source>
</evidence>
<dbReference type="OMA" id="QCRAYRF"/>
<feature type="region of interest" description="Disordered" evidence="4">
    <location>
        <begin position="422"/>
        <end position="447"/>
    </location>
</feature>
<keyword evidence="1 3" id="KW-0853">WD repeat</keyword>
<evidence type="ECO:0000256" key="2">
    <source>
        <dbReference type="ARBA" id="ARBA00022737"/>
    </source>
</evidence>
<dbReference type="Gene3D" id="2.130.10.10">
    <property type="entry name" value="YVTN repeat-like/Quinoprotein amine dehydrogenase"/>
    <property type="match status" value="3"/>
</dbReference>
<dbReference type="SMART" id="SM00320">
    <property type="entry name" value="WD40"/>
    <property type="match status" value="7"/>
</dbReference>
<dbReference type="OrthoDB" id="6262491at2759"/>
<reference evidence="5 6" key="1">
    <citation type="submission" date="2009-08" db="EMBL/GenBank/DDBJ databases">
        <title>The Genome Sequence of Spizellomyces punctatus strain DAOM BR117.</title>
        <authorList>
            <consortium name="The Broad Institute Genome Sequencing Platform"/>
            <person name="Russ C."/>
            <person name="Cuomo C."/>
            <person name="Shea T."/>
            <person name="Young S.K."/>
            <person name="Zeng Q."/>
            <person name="Koehrsen M."/>
            <person name="Haas B."/>
            <person name="Borodovsky M."/>
            <person name="Guigo R."/>
            <person name="Alvarado L."/>
            <person name="Berlin A."/>
            <person name="Bochicchio J."/>
            <person name="Borenstein D."/>
            <person name="Chapman S."/>
            <person name="Chen Z."/>
            <person name="Engels R."/>
            <person name="Freedman E."/>
            <person name="Gellesch M."/>
            <person name="Goldberg J."/>
            <person name="Griggs A."/>
            <person name="Gujja S."/>
            <person name="Heiman D."/>
            <person name="Hepburn T."/>
            <person name="Howarth C."/>
            <person name="Jen D."/>
            <person name="Larson L."/>
            <person name="Lewis B."/>
            <person name="Mehta T."/>
            <person name="Park D."/>
            <person name="Pearson M."/>
            <person name="Roberts A."/>
            <person name="Saif S."/>
            <person name="Shenoy N."/>
            <person name="Sisk P."/>
            <person name="Stolte C."/>
            <person name="Sykes S."/>
            <person name="Thomson T."/>
            <person name="Walk T."/>
            <person name="White J."/>
            <person name="Yandava C."/>
            <person name="Burger G."/>
            <person name="Gray M.W."/>
            <person name="Holland P.W.H."/>
            <person name="King N."/>
            <person name="Lang F.B.F."/>
            <person name="Roger A.J."/>
            <person name="Ruiz-Trillo I."/>
            <person name="Lander E."/>
            <person name="Nusbaum C."/>
        </authorList>
    </citation>
    <scope>NUCLEOTIDE SEQUENCE [LARGE SCALE GENOMIC DNA]</scope>
    <source>
        <strain evidence="5 6">DAOM BR117</strain>
    </source>
</reference>
<evidence type="ECO:0000256" key="4">
    <source>
        <dbReference type="SAM" id="MobiDB-lite"/>
    </source>
</evidence>
<keyword evidence="6" id="KW-1185">Reference proteome</keyword>
<dbReference type="SUPFAM" id="SSF50978">
    <property type="entry name" value="WD40 repeat-like"/>
    <property type="match status" value="1"/>
</dbReference>
<dbReference type="InterPro" id="IPR020472">
    <property type="entry name" value="WD40_PAC1"/>
</dbReference>
<proteinExistence type="predicted"/>
<sequence>MMSSYLQLQDPTLERSFRGHKDVITGLCFKPSMTQLASSSMDHSVMVWNFKPQLRAFRFVGHKGPVTSVDFSPAGQLLASSSRDKTVRLWTPNVKGDVTVFKAHTSSVRTVQFSRDGDSLLTASDDKTIKLWSTHRTKFQYTLAGHLNWVRTARFSPDSRLIVSGSDDKTVKLWDLGSKSCVKTYWDHTGMVSSVAFHPAGTVVASASTDRSIKLFDIRTHKLIQHYGDAHGGDRQSAGGGAGVNSISFGGPAGEWLISTGWDGVVKIWDLKEGHLFYTLHGHKHGPTTAAVFSPHGDHFATGGSDSQVMVWKSNFDSISSPVGTEDKDVEDTGANRRPFSQSHQHALYTEAFTAGRSRAQSKSPVLAAPVPIAASGGVTAQRKATQIYGSGKVNGGKSDRPPIVDVGASLFAEKDLEEDIVLPPSRPTTSPIREMRSSQQHQDKQTYTTPLEVRTMPNEIASTLQHIVRQVDVLTQTMSILESRLTMNEDRVVEMGRRFGDAVERIDWMASRWTRANASTVSSNAPEGVGIPHDGNDALGQQPAAQDATTGRERAVPNTDHPEAERTGI</sequence>
<dbReference type="PROSITE" id="PS00678">
    <property type="entry name" value="WD_REPEATS_1"/>
    <property type="match status" value="3"/>
</dbReference>
<dbReference type="GeneID" id="27685151"/>
<dbReference type="VEuPathDB" id="FungiDB:SPPG_01493"/>
<dbReference type="PROSITE" id="PS50082">
    <property type="entry name" value="WD_REPEATS_2"/>
    <property type="match status" value="7"/>
</dbReference>
<evidence type="ECO:0000313" key="5">
    <source>
        <dbReference type="EMBL" id="KND04048.1"/>
    </source>
</evidence>
<dbReference type="InterPro" id="IPR036322">
    <property type="entry name" value="WD40_repeat_dom_sf"/>
</dbReference>
<dbReference type="Pfam" id="PF00400">
    <property type="entry name" value="WD40"/>
    <property type="match status" value="7"/>
</dbReference>
<dbReference type="AlphaFoldDB" id="A0A0L0HSE6"/>
<feature type="repeat" description="WD" evidence="3">
    <location>
        <begin position="185"/>
        <end position="226"/>
    </location>
</feature>
<name>A0A0L0HSE6_SPIPD</name>
<feature type="compositionally biased region" description="Basic and acidic residues" evidence="4">
    <location>
        <begin position="551"/>
        <end position="570"/>
    </location>
</feature>
<dbReference type="RefSeq" id="XP_016612087.1">
    <property type="nucleotide sequence ID" value="XM_016749809.1"/>
</dbReference>
<dbReference type="PANTHER" id="PTHR44019:SF8">
    <property type="entry name" value="POC1 CENTRIOLAR PROTEIN HOMOLOG"/>
    <property type="match status" value="1"/>
</dbReference>
<keyword evidence="2" id="KW-0677">Repeat</keyword>
<evidence type="ECO:0000313" key="6">
    <source>
        <dbReference type="Proteomes" id="UP000053201"/>
    </source>
</evidence>
<gene>
    <name evidence="5" type="ORF">SPPG_01493</name>
</gene>
<dbReference type="EMBL" id="KQ257451">
    <property type="protein sequence ID" value="KND04048.1"/>
    <property type="molecule type" value="Genomic_DNA"/>
</dbReference>
<feature type="repeat" description="WD" evidence="3">
    <location>
        <begin position="293"/>
        <end position="313"/>
    </location>
</feature>
<dbReference type="InParanoid" id="A0A0L0HSE6"/>